<dbReference type="Gene3D" id="1.20.120.1760">
    <property type="match status" value="1"/>
</dbReference>
<gene>
    <name evidence="2" type="ORF">BFLFYP10_02477</name>
</gene>
<evidence type="ECO:0000256" key="1">
    <source>
        <dbReference type="SAM" id="Phobius"/>
    </source>
</evidence>
<feature type="transmembrane region" description="Helical" evidence="1">
    <location>
        <begin position="140"/>
        <end position="159"/>
    </location>
</feature>
<keyword evidence="1" id="KW-0472">Membrane</keyword>
<protein>
    <submittedName>
        <fullName evidence="2">CDP-alcohol phosphatidyltransferase</fullName>
    </submittedName>
</protein>
<keyword evidence="2" id="KW-0808">Transferase</keyword>
<dbReference type="InterPro" id="IPR000462">
    <property type="entry name" value="CDP-OH_P_trans"/>
</dbReference>
<dbReference type="AlphaFoldDB" id="A0A6N2W2D9"/>
<feature type="transmembrane region" description="Helical" evidence="1">
    <location>
        <begin position="220"/>
        <end position="239"/>
    </location>
</feature>
<feature type="transmembrane region" description="Helical" evidence="1">
    <location>
        <begin position="73"/>
        <end position="92"/>
    </location>
</feature>
<evidence type="ECO:0000313" key="2">
    <source>
        <dbReference type="EMBL" id="VYT33576.1"/>
    </source>
</evidence>
<keyword evidence="1" id="KW-1133">Transmembrane helix</keyword>
<feature type="transmembrane region" description="Helical" evidence="1">
    <location>
        <begin position="196"/>
        <end position="214"/>
    </location>
</feature>
<proteinExistence type="predicted"/>
<feature type="transmembrane region" description="Helical" evidence="1">
    <location>
        <begin position="112"/>
        <end position="134"/>
    </location>
</feature>
<accession>A0A6N2W2D9</accession>
<dbReference type="InterPro" id="IPR043130">
    <property type="entry name" value="CDP-OH_PTrfase_TM_dom"/>
</dbReference>
<dbReference type="RefSeq" id="WP_156730207.1">
    <property type="nucleotide sequence ID" value="NZ_CACRSZ010000056.1"/>
</dbReference>
<dbReference type="GO" id="GO:0016020">
    <property type="term" value="C:membrane"/>
    <property type="evidence" value="ECO:0007669"/>
    <property type="project" value="InterPro"/>
</dbReference>
<name>A0A6N2W2D9_9BACE</name>
<dbReference type="Pfam" id="PF01066">
    <property type="entry name" value="CDP-OH_P_transf"/>
    <property type="match status" value="1"/>
</dbReference>
<reference evidence="2" key="1">
    <citation type="submission" date="2019-11" db="EMBL/GenBank/DDBJ databases">
        <authorList>
            <person name="Feng L."/>
        </authorList>
    </citation>
    <scope>NUCLEOTIDE SEQUENCE</scope>
    <source>
        <strain evidence="2">BfaecisLFYP10</strain>
    </source>
</reference>
<dbReference type="EMBL" id="CACRSZ010000056">
    <property type="protein sequence ID" value="VYT33576.1"/>
    <property type="molecule type" value="Genomic_DNA"/>
</dbReference>
<dbReference type="GO" id="GO:0008654">
    <property type="term" value="P:phospholipid biosynthetic process"/>
    <property type="evidence" value="ECO:0007669"/>
    <property type="project" value="InterPro"/>
</dbReference>
<organism evidence="2">
    <name type="scientific">Bacteroides faecis</name>
    <dbReference type="NCBI Taxonomy" id="674529"/>
    <lineage>
        <taxon>Bacteria</taxon>
        <taxon>Pseudomonadati</taxon>
        <taxon>Bacteroidota</taxon>
        <taxon>Bacteroidia</taxon>
        <taxon>Bacteroidales</taxon>
        <taxon>Bacteroidaceae</taxon>
        <taxon>Bacteroides</taxon>
    </lineage>
</organism>
<dbReference type="GO" id="GO:0016780">
    <property type="term" value="F:phosphotransferase activity, for other substituted phosphate groups"/>
    <property type="evidence" value="ECO:0007669"/>
    <property type="project" value="InterPro"/>
</dbReference>
<keyword evidence="1" id="KW-0812">Transmembrane</keyword>
<sequence>MKYSFKFIIDSLPVKKNSNSSWWVKLWVRKVSFLFTYLFINMGFSPNGVSVMSIFFVLASCICYSISTPACIWAAVVMINFWLVLDCVDGNIARCRKVKTYYGEFVDDIGGYYTVAFIYLAFGLCAYNTGGVLVDVANKWILVAGDVACICDILARLINKDYENFSRNRPDYVQQTYLTENRNSLSYIRRRVGKELGVSGAFMPMTILCAIFNAYDLMVIFYLLFNGFALLSTSVLYIYKADKYDRTHVKE</sequence>